<keyword evidence="1" id="KW-0808">Transferase</keyword>
<name>A0A225UHN9_9STRA</name>
<evidence type="ECO:0000313" key="1">
    <source>
        <dbReference type="EMBL" id="OWY92461.1"/>
    </source>
</evidence>
<keyword evidence="1" id="KW-0695">RNA-directed DNA polymerase</keyword>
<dbReference type="EMBL" id="NBNE01018013">
    <property type="protein sequence ID" value="OWY92461.1"/>
    <property type="molecule type" value="Genomic_DNA"/>
</dbReference>
<proteinExistence type="predicted"/>
<protein>
    <submittedName>
        <fullName evidence="1">Reverse transcriptase</fullName>
    </submittedName>
</protein>
<dbReference type="Proteomes" id="UP000198211">
    <property type="component" value="Unassembled WGS sequence"/>
</dbReference>
<reference evidence="2" key="1">
    <citation type="submission" date="2017-03" db="EMBL/GenBank/DDBJ databases">
        <title>Phytopthora megakarya and P. palmivora, two closely related causual agents of cacao black pod achieved similar genome size and gene model numbers by different mechanisms.</title>
        <authorList>
            <person name="Ali S."/>
            <person name="Shao J."/>
            <person name="Larry D.J."/>
            <person name="Kronmiller B."/>
            <person name="Shen D."/>
            <person name="Strem M.D."/>
            <person name="Melnick R.L."/>
            <person name="Guiltinan M.J."/>
            <person name="Tyler B.M."/>
            <person name="Meinhardt L.W."/>
            <person name="Bailey B.A."/>
        </authorList>
    </citation>
    <scope>NUCLEOTIDE SEQUENCE [LARGE SCALE GENOMIC DNA]</scope>
    <source>
        <strain evidence="2">zdho120</strain>
    </source>
</reference>
<keyword evidence="1" id="KW-0548">Nucleotidyltransferase</keyword>
<sequence length="196" mass="22597">MANRFEAGKRRVQRASAAWHRENDAIGEALGKVPWKTLAEIMGTSTCQYILVYRFKLHALPLWIKECGAKACPNADCATLPNIDLAHVFWDCPMAQQTWTWVRSLFALLHDQHVDYGLEEIFSFQMKYPPSKCLQIRSDWMNDYPDSNNELTTDTISAISNKYWSYAVALALTTIWRSRVDQIFNSNQTTPTTKER</sequence>
<evidence type="ECO:0000313" key="2">
    <source>
        <dbReference type="Proteomes" id="UP000198211"/>
    </source>
</evidence>
<keyword evidence="2" id="KW-1185">Reference proteome</keyword>
<gene>
    <name evidence="1" type="ORF">PHMEG_00038539</name>
</gene>
<organism evidence="1 2">
    <name type="scientific">Phytophthora megakarya</name>
    <dbReference type="NCBI Taxonomy" id="4795"/>
    <lineage>
        <taxon>Eukaryota</taxon>
        <taxon>Sar</taxon>
        <taxon>Stramenopiles</taxon>
        <taxon>Oomycota</taxon>
        <taxon>Peronosporomycetes</taxon>
        <taxon>Peronosporales</taxon>
        <taxon>Peronosporaceae</taxon>
        <taxon>Phytophthora</taxon>
    </lineage>
</organism>
<dbReference type="OrthoDB" id="10633144at2759"/>
<dbReference type="GO" id="GO:0003964">
    <property type="term" value="F:RNA-directed DNA polymerase activity"/>
    <property type="evidence" value="ECO:0007669"/>
    <property type="project" value="UniProtKB-KW"/>
</dbReference>
<comment type="caution">
    <text evidence="1">The sequence shown here is derived from an EMBL/GenBank/DDBJ whole genome shotgun (WGS) entry which is preliminary data.</text>
</comment>
<dbReference type="AlphaFoldDB" id="A0A225UHN9"/>
<accession>A0A225UHN9</accession>